<organism evidence="1 2">
    <name type="scientific">Pseudomonas amygdali pv. lachrymans</name>
    <name type="common">Pseudomonas syringae pv. lachrymans</name>
    <dbReference type="NCBI Taxonomy" id="53707"/>
    <lineage>
        <taxon>Bacteria</taxon>
        <taxon>Pseudomonadati</taxon>
        <taxon>Pseudomonadota</taxon>
        <taxon>Gammaproteobacteria</taxon>
        <taxon>Pseudomonadales</taxon>
        <taxon>Pseudomonadaceae</taxon>
        <taxon>Pseudomonas</taxon>
        <taxon>Pseudomonas amygdali</taxon>
    </lineage>
</organism>
<protein>
    <submittedName>
        <fullName evidence="1">Uncharacterized protein</fullName>
    </submittedName>
</protein>
<dbReference type="Proteomes" id="UP000037943">
    <property type="component" value="Unassembled WGS sequence"/>
</dbReference>
<evidence type="ECO:0000313" key="1">
    <source>
        <dbReference type="EMBL" id="KPC17568.1"/>
    </source>
</evidence>
<dbReference type="EMBL" id="LGLK01000057">
    <property type="protein sequence ID" value="KPC17568.1"/>
    <property type="molecule type" value="Genomic_DNA"/>
</dbReference>
<gene>
    <name evidence="1" type="ORF">AC499_0770</name>
</gene>
<sequence length="113" mass="12487">MGKKMNLPNLVRPETVAEQILKTRMPLPTLRPQEPEKAFIPVDVDLSVEPRQPDGFDSLLKTPFTPPVLVKEPTVAERVLSTKMTLPGGSFAQAVALTAEADKPHTRSYQPEL</sequence>
<comment type="caution">
    <text evidence="1">The sequence shown here is derived from an EMBL/GenBank/DDBJ whole genome shotgun (WGS) entry which is preliminary data.</text>
</comment>
<evidence type="ECO:0000313" key="2">
    <source>
        <dbReference type="Proteomes" id="UP000037943"/>
    </source>
</evidence>
<reference evidence="1 2" key="2">
    <citation type="submission" date="2015-10" db="EMBL/GenBank/DDBJ databases">
        <title>Comparative genomics and high-throughput reverse genetic screens identify a new phytobacterial MAMP and an Arabidopsis receptor required for immune elicitation.</title>
        <authorList>
            <person name="Mott G.A."/>
            <person name="Thakur S."/>
            <person name="Wang P.W."/>
            <person name="Desveaux D."/>
            <person name="Guttman D.S."/>
        </authorList>
    </citation>
    <scope>NUCLEOTIDE SEQUENCE [LARGE SCALE GENOMIC DNA]</scope>
    <source>
        <strain evidence="1 2">107</strain>
    </source>
</reference>
<accession>A0ABR5KRZ3</accession>
<proteinExistence type="predicted"/>
<keyword evidence="2" id="KW-1185">Reference proteome</keyword>
<name>A0ABR5KRZ3_PSEAV</name>
<reference evidence="1 2" key="1">
    <citation type="submission" date="2015-07" db="EMBL/GenBank/DDBJ databases">
        <authorList>
            <person name="O'Brien H.E."/>
            <person name="Thakur S."/>
            <person name="Gong Y."/>
            <person name="Wang P.W."/>
            <person name="Guttman D.S."/>
        </authorList>
    </citation>
    <scope>NUCLEOTIDE SEQUENCE [LARGE SCALE GENOMIC DNA]</scope>
    <source>
        <strain evidence="1 2">107</strain>
    </source>
</reference>